<dbReference type="OMA" id="YINERCQ"/>
<feature type="domain" description="Protein kinase" evidence="6">
    <location>
        <begin position="1"/>
        <end position="198"/>
    </location>
</feature>
<dbReference type="FunFam" id="1.10.510.10:FF:000571">
    <property type="entry name" value="Maternal embryonic leucine zipper kinase"/>
    <property type="match status" value="1"/>
</dbReference>
<keyword evidence="8" id="KW-1185">Reference proteome</keyword>
<sequence>MVSHPFIAQLFEIIENEHYYFVVMEFVQNGTLLTYINERCQLKEQEAANIFAQMILVLKYLQDDCNVCHRDIKAENILMDTNYNICVIDFGLSNISPENLMNTQCGSPAYASPEMILGQQYTFSSDIWSCGCVLFAMVCGKLPFYDENISRLAQKIVYTEPQYPSTLSPMCTDLLKRILTKKPEERITINEIMNHDWVHHQIQEMTEVISKFEYDEEIIKERVMNDAQSNIVNQGTVALSIIKRELLMYSIHQIRNAQILKPMRHNSIAKLDPLPRLGKLDKCAPARRRSLTITCNPPPLINARRKIPSFRHNL</sequence>
<protein>
    <submittedName>
        <fullName evidence="7">CAMK family protein kinase</fullName>
    </submittedName>
</protein>
<keyword evidence="1" id="KW-0723">Serine/threonine-protein kinase</keyword>
<evidence type="ECO:0000256" key="5">
    <source>
        <dbReference type="ARBA" id="ARBA00022840"/>
    </source>
</evidence>
<dbReference type="PANTHER" id="PTHR24346">
    <property type="entry name" value="MAP/MICROTUBULE AFFINITY-REGULATING KINASE"/>
    <property type="match status" value="1"/>
</dbReference>
<dbReference type="KEGG" id="tva:4775108"/>
<dbReference type="FunCoup" id="A2DQZ9">
    <property type="interactions" value="360"/>
</dbReference>
<reference evidence="7" key="1">
    <citation type="submission" date="2006-10" db="EMBL/GenBank/DDBJ databases">
        <authorList>
            <person name="Amadeo P."/>
            <person name="Zhao Q."/>
            <person name="Wortman J."/>
            <person name="Fraser-Liggett C."/>
            <person name="Carlton J."/>
        </authorList>
    </citation>
    <scope>NUCLEOTIDE SEQUENCE</scope>
    <source>
        <strain evidence="7">G3</strain>
    </source>
</reference>
<evidence type="ECO:0000259" key="6">
    <source>
        <dbReference type="PROSITE" id="PS50011"/>
    </source>
</evidence>
<dbReference type="InterPro" id="IPR008271">
    <property type="entry name" value="Ser/Thr_kinase_AS"/>
</dbReference>
<dbReference type="Proteomes" id="UP000001542">
    <property type="component" value="Unassembled WGS sequence"/>
</dbReference>
<evidence type="ECO:0000256" key="4">
    <source>
        <dbReference type="ARBA" id="ARBA00022777"/>
    </source>
</evidence>
<dbReference type="InterPro" id="IPR011009">
    <property type="entry name" value="Kinase-like_dom_sf"/>
</dbReference>
<dbReference type="GO" id="GO:0004674">
    <property type="term" value="F:protein serine/threonine kinase activity"/>
    <property type="evidence" value="ECO:0000318"/>
    <property type="project" value="GO_Central"/>
</dbReference>
<dbReference type="PANTHER" id="PTHR24346:SF82">
    <property type="entry name" value="KP78A-RELATED"/>
    <property type="match status" value="1"/>
</dbReference>
<dbReference type="Pfam" id="PF00069">
    <property type="entry name" value="Pkinase"/>
    <property type="match status" value="1"/>
</dbReference>
<dbReference type="InParanoid" id="A2DQZ9"/>
<dbReference type="Gene3D" id="1.10.510.10">
    <property type="entry name" value="Transferase(Phosphotransferase) domain 1"/>
    <property type="match status" value="1"/>
</dbReference>
<gene>
    <name evidence="7" type="ORF">TVAG_303170</name>
</gene>
<dbReference type="PROSITE" id="PS00108">
    <property type="entry name" value="PROTEIN_KINASE_ST"/>
    <property type="match status" value="1"/>
</dbReference>
<dbReference type="OrthoDB" id="193931at2759"/>
<evidence type="ECO:0000313" key="7">
    <source>
        <dbReference type="EMBL" id="EAY17098.1"/>
    </source>
</evidence>
<organism evidence="7 8">
    <name type="scientific">Trichomonas vaginalis (strain ATCC PRA-98 / G3)</name>
    <dbReference type="NCBI Taxonomy" id="412133"/>
    <lineage>
        <taxon>Eukaryota</taxon>
        <taxon>Metamonada</taxon>
        <taxon>Parabasalia</taxon>
        <taxon>Trichomonadida</taxon>
        <taxon>Trichomonadidae</taxon>
        <taxon>Trichomonas</taxon>
    </lineage>
</organism>
<dbReference type="InterPro" id="IPR000719">
    <property type="entry name" value="Prot_kinase_dom"/>
</dbReference>
<dbReference type="AlphaFoldDB" id="A2DQZ9"/>
<keyword evidence="3" id="KW-0547">Nucleotide-binding</keyword>
<dbReference type="VEuPathDB" id="TrichDB:TVAG_229590"/>
<dbReference type="SUPFAM" id="SSF56112">
    <property type="entry name" value="Protein kinase-like (PK-like)"/>
    <property type="match status" value="1"/>
</dbReference>
<reference evidence="7" key="2">
    <citation type="journal article" date="2007" name="Science">
        <title>Draft genome sequence of the sexually transmitted pathogen Trichomonas vaginalis.</title>
        <authorList>
            <person name="Carlton J.M."/>
            <person name="Hirt R.P."/>
            <person name="Silva J.C."/>
            <person name="Delcher A.L."/>
            <person name="Schatz M."/>
            <person name="Zhao Q."/>
            <person name="Wortman J.R."/>
            <person name="Bidwell S.L."/>
            <person name="Alsmark U.C.M."/>
            <person name="Besteiro S."/>
            <person name="Sicheritz-Ponten T."/>
            <person name="Noel C.J."/>
            <person name="Dacks J.B."/>
            <person name="Foster P.G."/>
            <person name="Simillion C."/>
            <person name="Van de Peer Y."/>
            <person name="Miranda-Saavedra D."/>
            <person name="Barton G.J."/>
            <person name="Westrop G.D."/>
            <person name="Mueller S."/>
            <person name="Dessi D."/>
            <person name="Fiori P.L."/>
            <person name="Ren Q."/>
            <person name="Paulsen I."/>
            <person name="Zhang H."/>
            <person name="Bastida-Corcuera F.D."/>
            <person name="Simoes-Barbosa A."/>
            <person name="Brown M.T."/>
            <person name="Hayes R.D."/>
            <person name="Mukherjee M."/>
            <person name="Okumura C.Y."/>
            <person name="Schneider R."/>
            <person name="Smith A.J."/>
            <person name="Vanacova S."/>
            <person name="Villalvazo M."/>
            <person name="Haas B.J."/>
            <person name="Pertea M."/>
            <person name="Feldblyum T.V."/>
            <person name="Utterback T.R."/>
            <person name="Shu C.L."/>
            <person name="Osoegawa K."/>
            <person name="de Jong P.J."/>
            <person name="Hrdy I."/>
            <person name="Horvathova L."/>
            <person name="Zubacova Z."/>
            <person name="Dolezal P."/>
            <person name="Malik S.B."/>
            <person name="Logsdon J.M. Jr."/>
            <person name="Henze K."/>
            <person name="Gupta A."/>
            <person name="Wang C.C."/>
            <person name="Dunne R.L."/>
            <person name="Upcroft J.A."/>
            <person name="Upcroft P."/>
            <person name="White O."/>
            <person name="Salzberg S.L."/>
            <person name="Tang P."/>
            <person name="Chiu C.-H."/>
            <person name="Lee Y.-S."/>
            <person name="Embley T.M."/>
            <person name="Coombs G.H."/>
            <person name="Mottram J.C."/>
            <person name="Tachezy J."/>
            <person name="Fraser-Liggett C.M."/>
            <person name="Johnson P.J."/>
        </authorList>
    </citation>
    <scope>NUCLEOTIDE SEQUENCE [LARGE SCALE GENOMIC DNA]</scope>
    <source>
        <strain evidence="7">G3</strain>
    </source>
</reference>
<dbReference type="STRING" id="5722.A2DQZ9"/>
<dbReference type="EMBL" id="DS113234">
    <property type="protein sequence ID" value="EAY17098.1"/>
    <property type="molecule type" value="Genomic_DNA"/>
</dbReference>
<evidence type="ECO:0000256" key="3">
    <source>
        <dbReference type="ARBA" id="ARBA00022741"/>
    </source>
</evidence>
<dbReference type="GO" id="GO:0005524">
    <property type="term" value="F:ATP binding"/>
    <property type="evidence" value="ECO:0007669"/>
    <property type="project" value="UniProtKB-KW"/>
</dbReference>
<keyword evidence="4 7" id="KW-0418">Kinase</keyword>
<evidence type="ECO:0000256" key="2">
    <source>
        <dbReference type="ARBA" id="ARBA00022679"/>
    </source>
</evidence>
<proteinExistence type="predicted"/>
<name>A2DQZ9_TRIV3</name>
<keyword evidence="5" id="KW-0067">ATP-binding</keyword>
<evidence type="ECO:0000256" key="1">
    <source>
        <dbReference type="ARBA" id="ARBA00022527"/>
    </source>
</evidence>
<keyword evidence="2" id="KW-0808">Transferase</keyword>
<dbReference type="SMART" id="SM00220">
    <property type="entry name" value="S_TKc"/>
    <property type="match status" value="1"/>
</dbReference>
<dbReference type="eggNOG" id="KOG0583">
    <property type="taxonomic scope" value="Eukaryota"/>
</dbReference>
<accession>A2DQZ9</accession>
<evidence type="ECO:0000313" key="8">
    <source>
        <dbReference type="Proteomes" id="UP000001542"/>
    </source>
</evidence>
<dbReference type="PROSITE" id="PS50011">
    <property type="entry name" value="PROTEIN_KINASE_DOM"/>
    <property type="match status" value="1"/>
</dbReference>
<dbReference type="RefSeq" id="XP_001329321.1">
    <property type="nucleotide sequence ID" value="XM_001329286.1"/>
</dbReference>
<dbReference type="VEuPathDB" id="TrichDB:TVAGG3_0694290"/>